<dbReference type="NCBIfam" id="TIGR02937">
    <property type="entry name" value="sigma70-ECF"/>
    <property type="match status" value="1"/>
</dbReference>
<proteinExistence type="predicted"/>
<dbReference type="EMBL" id="AP024702">
    <property type="protein sequence ID" value="BCX47986.1"/>
    <property type="molecule type" value="Genomic_DNA"/>
</dbReference>
<reference evidence="5 6" key="1">
    <citation type="submission" date="2021-06" db="EMBL/GenBank/DDBJ databases">
        <title>Complete genome of Haloferula helveola possessing various polysaccharide degrading enzymes.</title>
        <authorList>
            <person name="Takami H."/>
            <person name="Huang C."/>
            <person name="Hamasaki K."/>
        </authorList>
    </citation>
    <scope>NUCLEOTIDE SEQUENCE [LARGE SCALE GENOMIC DNA]</scope>
    <source>
        <strain evidence="5 6">CN-1</strain>
    </source>
</reference>
<dbReference type="Proteomes" id="UP001374893">
    <property type="component" value="Chromosome"/>
</dbReference>
<keyword evidence="3" id="KW-0804">Transcription</keyword>
<keyword evidence="2" id="KW-0731">Sigma factor</keyword>
<keyword evidence="1" id="KW-0805">Transcription regulation</keyword>
<evidence type="ECO:0000256" key="2">
    <source>
        <dbReference type="ARBA" id="ARBA00023082"/>
    </source>
</evidence>
<protein>
    <recommendedName>
        <fullName evidence="4">RNA polymerase sigma-70 region 2 domain-containing protein</fullName>
    </recommendedName>
</protein>
<sequence>MRAYLMTIVKGREAVEDCLQETALVVWEKFDPNWNEEDFRRFSFRCARYKALNWIKKHESRGMVFMDPEVARRVCERVESLSIQERRSDGRVEAIEACIEGMPQRQRALLDARYASSGCEDLARFADETGTTMAALYKQLERLRTALRKCVQTRLGQHE</sequence>
<evidence type="ECO:0000256" key="1">
    <source>
        <dbReference type="ARBA" id="ARBA00023015"/>
    </source>
</evidence>
<dbReference type="InterPro" id="IPR013325">
    <property type="entry name" value="RNA_pol_sigma_r2"/>
</dbReference>
<dbReference type="Pfam" id="PF04542">
    <property type="entry name" value="Sigma70_r2"/>
    <property type="match status" value="1"/>
</dbReference>
<evidence type="ECO:0000259" key="4">
    <source>
        <dbReference type="Pfam" id="PF04542"/>
    </source>
</evidence>
<dbReference type="PANTHER" id="PTHR43133">
    <property type="entry name" value="RNA POLYMERASE ECF-TYPE SIGMA FACTO"/>
    <property type="match status" value="1"/>
</dbReference>
<keyword evidence="6" id="KW-1185">Reference proteome</keyword>
<dbReference type="InterPro" id="IPR014284">
    <property type="entry name" value="RNA_pol_sigma-70_dom"/>
</dbReference>
<feature type="domain" description="RNA polymerase sigma-70 region 2" evidence="4">
    <location>
        <begin position="2"/>
        <end position="59"/>
    </location>
</feature>
<organism evidence="5 6">
    <name type="scientific">Haloferula helveola</name>
    <dbReference type="NCBI Taxonomy" id="490095"/>
    <lineage>
        <taxon>Bacteria</taxon>
        <taxon>Pseudomonadati</taxon>
        <taxon>Verrucomicrobiota</taxon>
        <taxon>Verrucomicrobiia</taxon>
        <taxon>Verrucomicrobiales</taxon>
        <taxon>Verrucomicrobiaceae</taxon>
        <taxon>Haloferula</taxon>
    </lineage>
</organism>
<dbReference type="SUPFAM" id="SSF88946">
    <property type="entry name" value="Sigma2 domain of RNA polymerase sigma factors"/>
    <property type="match status" value="1"/>
</dbReference>
<evidence type="ECO:0000256" key="3">
    <source>
        <dbReference type="ARBA" id="ARBA00023163"/>
    </source>
</evidence>
<dbReference type="InterPro" id="IPR007627">
    <property type="entry name" value="RNA_pol_sigma70_r2"/>
</dbReference>
<name>A0ABM7R9P3_9BACT</name>
<dbReference type="InterPro" id="IPR039425">
    <property type="entry name" value="RNA_pol_sigma-70-like"/>
</dbReference>
<evidence type="ECO:0000313" key="5">
    <source>
        <dbReference type="EMBL" id="BCX47986.1"/>
    </source>
</evidence>
<dbReference type="PANTHER" id="PTHR43133:SF51">
    <property type="entry name" value="RNA POLYMERASE SIGMA FACTOR"/>
    <property type="match status" value="1"/>
</dbReference>
<evidence type="ECO:0000313" key="6">
    <source>
        <dbReference type="Proteomes" id="UP001374893"/>
    </source>
</evidence>
<dbReference type="Gene3D" id="1.10.1740.10">
    <property type="match status" value="1"/>
</dbReference>
<gene>
    <name evidence="5" type="ORF">HAHE_18940</name>
</gene>
<accession>A0ABM7R9P3</accession>